<name>A0A5B2ZDK0_9GAMM</name>
<keyword evidence="1" id="KW-0812">Transmembrane</keyword>
<dbReference type="EMBL" id="VUOD01000003">
    <property type="protein sequence ID" value="KAA2285304.1"/>
    <property type="molecule type" value="Genomic_DNA"/>
</dbReference>
<dbReference type="AlphaFoldDB" id="A0A5B2ZDK0"/>
<feature type="transmembrane region" description="Helical" evidence="1">
    <location>
        <begin position="964"/>
        <end position="985"/>
    </location>
</feature>
<dbReference type="SUPFAM" id="SSF82866">
    <property type="entry name" value="Multidrug efflux transporter AcrB transmembrane domain"/>
    <property type="match status" value="2"/>
</dbReference>
<feature type="transmembrane region" description="Helical" evidence="1">
    <location>
        <begin position="913"/>
        <end position="931"/>
    </location>
</feature>
<feature type="transmembrane region" description="Helical" evidence="1">
    <location>
        <begin position="402"/>
        <end position="426"/>
    </location>
</feature>
<keyword evidence="3" id="KW-1185">Reference proteome</keyword>
<keyword evidence="1" id="KW-0472">Membrane</keyword>
<dbReference type="GO" id="GO:0042910">
    <property type="term" value="F:xenobiotic transmembrane transporter activity"/>
    <property type="evidence" value="ECO:0007669"/>
    <property type="project" value="TreeGrafter"/>
</dbReference>
<feature type="transmembrane region" description="Helical" evidence="1">
    <location>
        <begin position="350"/>
        <end position="369"/>
    </location>
</feature>
<dbReference type="Gene3D" id="3.30.70.1430">
    <property type="entry name" value="Multidrug efflux transporter AcrB pore domain"/>
    <property type="match status" value="2"/>
</dbReference>
<dbReference type="InterPro" id="IPR001036">
    <property type="entry name" value="Acrflvin-R"/>
</dbReference>
<feature type="transmembrane region" description="Helical" evidence="1">
    <location>
        <begin position="552"/>
        <end position="574"/>
    </location>
</feature>
<dbReference type="SUPFAM" id="SSF82714">
    <property type="entry name" value="Multidrug efflux transporter AcrB TolC docking domain, DN and DC subdomains"/>
    <property type="match status" value="2"/>
</dbReference>
<evidence type="ECO:0000256" key="1">
    <source>
        <dbReference type="SAM" id="Phobius"/>
    </source>
</evidence>
<gene>
    <name evidence="2" type="ORF">F0415_05135</name>
</gene>
<feature type="transmembrane region" description="Helical" evidence="1">
    <location>
        <begin position="938"/>
        <end position="958"/>
    </location>
</feature>
<dbReference type="Gene3D" id="3.30.70.1320">
    <property type="entry name" value="Multidrug efflux transporter AcrB pore domain like"/>
    <property type="match status" value="1"/>
</dbReference>
<organism evidence="2 3">
    <name type="scientific">Arenimonas fontis</name>
    <dbReference type="NCBI Taxonomy" id="2608255"/>
    <lineage>
        <taxon>Bacteria</taxon>
        <taxon>Pseudomonadati</taxon>
        <taxon>Pseudomonadota</taxon>
        <taxon>Gammaproteobacteria</taxon>
        <taxon>Lysobacterales</taxon>
        <taxon>Lysobacteraceae</taxon>
        <taxon>Arenimonas</taxon>
    </lineage>
</organism>
<dbReference type="PANTHER" id="PTHR32063">
    <property type="match status" value="1"/>
</dbReference>
<evidence type="ECO:0000313" key="2">
    <source>
        <dbReference type="EMBL" id="KAA2285304.1"/>
    </source>
</evidence>
<dbReference type="RefSeq" id="WP_149860129.1">
    <property type="nucleotide sequence ID" value="NZ_VUOD01000003.1"/>
</dbReference>
<dbReference type="InterPro" id="IPR027463">
    <property type="entry name" value="AcrB_DN_DC_subdom"/>
</dbReference>
<dbReference type="SUPFAM" id="SSF82693">
    <property type="entry name" value="Multidrug efflux transporter AcrB pore domain, PN1, PN2, PC1 and PC2 subdomains"/>
    <property type="match status" value="3"/>
</dbReference>
<dbReference type="PANTHER" id="PTHR32063:SF16">
    <property type="entry name" value="CATION EFFLUX SYSTEM (ACRB_ACRD_ACRF FAMILY)"/>
    <property type="match status" value="1"/>
</dbReference>
<dbReference type="GO" id="GO:0005886">
    <property type="term" value="C:plasma membrane"/>
    <property type="evidence" value="ECO:0007669"/>
    <property type="project" value="TreeGrafter"/>
</dbReference>
<reference evidence="2 3" key="1">
    <citation type="submission" date="2019-09" db="EMBL/GenBank/DDBJ databases">
        <title>Arenimonas chukotkensis sp. nov., a bacterium isolated from Chukotka hot spring, Arctic region, Russia.</title>
        <authorList>
            <person name="Zayulina K.S."/>
            <person name="Prokofeva M.I."/>
            <person name="Elcheninov A.G."/>
            <person name="Novikov A."/>
            <person name="Kochetkova T.V."/>
            <person name="Kublanov I.V."/>
        </authorList>
    </citation>
    <scope>NUCLEOTIDE SEQUENCE [LARGE SCALE GENOMIC DNA]</scope>
    <source>
        <strain evidence="2 3">3729k</strain>
    </source>
</reference>
<comment type="caution">
    <text evidence="2">The sequence shown here is derived from an EMBL/GenBank/DDBJ whole genome shotgun (WGS) entry which is preliminary data.</text>
</comment>
<reference evidence="2 3" key="2">
    <citation type="submission" date="2019-09" db="EMBL/GenBank/DDBJ databases">
        <authorList>
            <person name="Mazur A."/>
        </authorList>
    </citation>
    <scope>NUCLEOTIDE SEQUENCE [LARGE SCALE GENOMIC DNA]</scope>
    <source>
        <strain evidence="2 3">3729k</strain>
    </source>
</reference>
<evidence type="ECO:0000313" key="3">
    <source>
        <dbReference type="Proteomes" id="UP000322165"/>
    </source>
</evidence>
<feature type="transmembrane region" description="Helical" evidence="1">
    <location>
        <begin position="376"/>
        <end position="396"/>
    </location>
</feature>
<proteinExistence type="predicted"/>
<dbReference type="Pfam" id="PF00873">
    <property type="entry name" value="ACR_tran"/>
    <property type="match status" value="1"/>
</dbReference>
<sequence length="1099" mass="117414">MAEPRLGLSGRLARAFQANPLTPILAIAGLLLGLAATLITPREEEPQIDVTMANVIVPFAGAPAEDVENLVSWPLEQLLSEIEGVKHVYSVSRPGLALITVEFAVGVPRQDALVSLYNQVYSNADWAPPGLGVGQPLVRPMGIDDVPVMSVTLWTADPARGGIELAEVAHTLEAELKRVPGTRDVYTIGAPQRAVVVELDATRLASYGMTADDLAAALAAANVVTQAGERVTGEGVRPLTAGTYLADAQQVAELVIGLAEGRPLYLSDVAEIRPGADLPSHYAWHATPDGRTYPAVTIAVAKKPGANASDITDAIVGRLDDLRATHIPEGVHALVTRDYGATASDKAMTLIQKLVFATLSVVLLVLFALGWREAFVVGSAVVLTLAITLFASWAMGFTLNRVSLFALIFSIGILVDDAIVVVENIHRHMRMGGKRLLQAIPAAVDEVGSPTILATFTVIAALLPMAFVSGLMGPYMRPIPINASVGMLLSLMVALTVTPWLSYRLLSRKLAEGVEQDGHSHGEGLAGKLRAVFERLLRPFLHSVHGPRRRRWLYLGVLGAMVLAAGLTVLQLVVLKMLPFDNKSEFQVVVDLPEGTPLERTNALLQEMAAAVSGLPEVRDMQGYAGTSAPVNFNGLVRQYYLRSGANVGDLQVNLLDKAARKRKSHDIARTIRPTLAEIGARYGASVKVVEVPPGPPVMAPLVAEIYGPDQARARELARELQARFQATEGIVDVDSSVEAAGAGRDLVLIDRDRAARLGVSQAAVAQALQLGVEGRDVTWLRDGASKYPVPVRLRLPAGDQASLEQLLALRVRAGDGRLVPLSELVEVRRVDWEPVIHHKDLLPVVYVTGDEAGALDSPLYGMFDLVGQLATGPLGGIAVEQRFLSAPEQVSKFAIKWDGEWQITYETFRDMGLAYSVGLLLIYLLVVAQFRDYLVPLVIMAPIPLTVIGVMPGHALLGAQFTATSMIGMIALAGIIVRNSILLVDFINHAVAGGQALADAVIEACAVRAQPIALTGLAAMAGAFFILDDPIFNGLAISLVSGILVSTLLTLVVIPLLYFALLSRRARRKEAGAMDANHIARRARQQLGTRASAGKELP</sequence>
<keyword evidence="1" id="KW-1133">Transmembrane helix</keyword>
<dbReference type="Proteomes" id="UP000322165">
    <property type="component" value="Unassembled WGS sequence"/>
</dbReference>
<feature type="transmembrane region" description="Helical" evidence="1">
    <location>
        <begin position="1006"/>
        <end position="1028"/>
    </location>
</feature>
<feature type="transmembrane region" description="Helical" evidence="1">
    <location>
        <begin position="447"/>
        <end position="467"/>
    </location>
</feature>
<accession>A0A5B2ZDK0</accession>
<feature type="transmembrane region" description="Helical" evidence="1">
    <location>
        <begin position="1040"/>
        <end position="1062"/>
    </location>
</feature>
<dbReference type="PRINTS" id="PR00702">
    <property type="entry name" value="ACRIFLAVINRP"/>
</dbReference>
<dbReference type="Gene3D" id="1.20.1640.10">
    <property type="entry name" value="Multidrug efflux transporter AcrB transmembrane domain"/>
    <property type="match status" value="2"/>
</dbReference>
<protein>
    <submittedName>
        <fullName evidence="2">Efflux RND transporter permease subunit</fullName>
    </submittedName>
</protein>
<feature type="transmembrane region" description="Helical" evidence="1">
    <location>
        <begin position="479"/>
        <end position="501"/>
    </location>
</feature>
<dbReference type="Gene3D" id="3.30.2090.10">
    <property type="entry name" value="Multidrug efflux transporter AcrB TolC docking domain, DN and DC subdomains"/>
    <property type="match status" value="2"/>
</dbReference>
<dbReference type="Gene3D" id="3.30.70.1440">
    <property type="entry name" value="Multidrug efflux transporter AcrB pore domain"/>
    <property type="match status" value="1"/>
</dbReference>